<keyword evidence="2" id="KW-1185">Reference proteome</keyword>
<evidence type="ECO:0000313" key="2">
    <source>
        <dbReference type="Proteomes" id="UP000608071"/>
    </source>
</evidence>
<evidence type="ECO:0008006" key="3">
    <source>
        <dbReference type="Google" id="ProtNLM"/>
    </source>
</evidence>
<dbReference type="Proteomes" id="UP000608071">
    <property type="component" value="Unassembled WGS sequence"/>
</dbReference>
<dbReference type="EMBL" id="JACSQL010000002">
    <property type="protein sequence ID" value="MBD7967730.1"/>
    <property type="molecule type" value="Genomic_DNA"/>
</dbReference>
<accession>A0ABR8SW68</accession>
<sequence>MNLNLFNPFQETQRYEKQQRKEFLEAANRRKYGKYNGYWKWDLACTWFRVTNDDFFRMYGFNFVPKGKLYEEAREFAWDD</sequence>
<protein>
    <recommendedName>
        <fullName evidence="3">Phage protein</fullName>
    </recommendedName>
</protein>
<gene>
    <name evidence="1" type="ORF">H9647_06630</name>
</gene>
<name>A0ABR8SW68_9BACL</name>
<comment type="caution">
    <text evidence="1">The sequence shown here is derived from an EMBL/GenBank/DDBJ whole genome shotgun (WGS) entry which is preliminary data.</text>
</comment>
<proteinExistence type="predicted"/>
<reference evidence="1 2" key="1">
    <citation type="submission" date="2020-08" db="EMBL/GenBank/DDBJ databases">
        <title>A Genomic Blueprint of the Chicken Gut Microbiome.</title>
        <authorList>
            <person name="Gilroy R."/>
            <person name="Ravi A."/>
            <person name="Getino M."/>
            <person name="Pursley I."/>
            <person name="Horton D.L."/>
            <person name="Alikhan N.-F."/>
            <person name="Baker D."/>
            <person name="Gharbi K."/>
            <person name="Hall N."/>
            <person name="Watson M."/>
            <person name="Adriaenssens E.M."/>
            <person name="Foster-Nyarko E."/>
            <person name="Jarju S."/>
            <person name="Secka A."/>
            <person name="Antonio M."/>
            <person name="Oren A."/>
            <person name="Chaudhuri R."/>
            <person name="La Ragione R.M."/>
            <person name="Hildebrand F."/>
            <person name="Pallen M.J."/>
        </authorList>
    </citation>
    <scope>NUCLEOTIDE SEQUENCE [LARGE SCALE GENOMIC DNA]</scope>
    <source>
        <strain evidence="1 2">Sa2BVA9</strain>
    </source>
</reference>
<evidence type="ECO:0000313" key="1">
    <source>
        <dbReference type="EMBL" id="MBD7967730.1"/>
    </source>
</evidence>
<dbReference type="RefSeq" id="WP_191798971.1">
    <property type="nucleotide sequence ID" value="NZ_JACSQL010000002.1"/>
</dbReference>
<organism evidence="1 2">
    <name type="scientific">Paenibacillus gallinarum</name>
    <dbReference type="NCBI Taxonomy" id="2762232"/>
    <lineage>
        <taxon>Bacteria</taxon>
        <taxon>Bacillati</taxon>
        <taxon>Bacillota</taxon>
        <taxon>Bacilli</taxon>
        <taxon>Bacillales</taxon>
        <taxon>Paenibacillaceae</taxon>
        <taxon>Paenibacillus</taxon>
    </lineage>
</organism>